<dbReference type="PANTHER" id="PTHR10257">
    <property type="entry name" value="SERINE/THREONINE PROTEIN PHOSPHATASE 2A PP2A REGULATORY SUBUNIT B"/>
    <property type="match status" value="1"/>
</dbReference>
<sequence>MFKKIIKGNKKPSKSETHDPSSYGYGPPGTRNSGAVSANVVVNHASRTGPASSGPNAGGVGVTALPPSGTIEPLPMFRDVPVSERQHLFLRKLQVCCFQFDFSDTLKTPREKEIKRQTLLELVDFIQSGSGKITETCQEEMIKMVSVNIFRCLPPASHENSGQENTDPEEEELYLEPSWPHLQLVYELLLRYIVSSDTDTKVAKRYIDHSFVLKLLDLFDSEDPREREYLKNILHRIYGKFMVHRPFIRKAINNIFYRFIYETERHSGIAELLEILGSIINGFALPMKEEHKLFLVRALIPLHKPKSIGMYHQQLSYCIIQFVEKDYKLADTVVRGLLKYWPVTNCQKEVLFLGELEEVLEATQAAEFQRCMVPLFRQIARCLNSSHFQVAERALFLWNNEHIVNLIAQNRKVILPIIFEALEMNIQNHWNQAVHGLTVNVRKMFLEMDAELFEECQRQLAEREVRAREVEEERELTWKKLSDVAAQRGEEDMVTT</sequence>
<evidence type="ECO:0000313" key="6">
    <source>
        <dbReference type="EMBL" id="KAB2622410.1"/>
    </source>
</evidence>
<comment type="subcellular location">
    <subcellularLocation>
        <location evidence="1">Cytoplasm</location>
    </subcellularLocation>
</comment>
<dbReference type="Gene3D" id="1.25.10.10">
    <property type="entry name" value="Leucine-rich Repeat Variant"/>
    <property type="match status" value="1"/>
</dbReference>
<keyword evidence="3" id="KW-0963">Cytoplasm</keyword>
<reference evidence="6 7" key="1">
    <citation type="submission" date="2019-09" db="EMBL/GenBank/DDBJ databases">
        <authorList>
            <person name="Ou C."/>
        </authorList>
    </citation>
    <scope>NUCLEOTIDE SEQUENCE [LARGE SCALE GENOMIC DNA]</scope>
    <source>
        <strain evidence="6">S2</strain>
        <tissue evidence="6">Leaf</tissue>
    </source>
</reference>
<dbReference type="GO" id="GO:0005737">
    <property type="term" value="C:cytoplasm"/>
    <property type="evidence" value="ECO:0007669"/>
    <property type="project" value="UniProtKB-SubCell"/>
</dbReference>
<dbReference type="FunFam" id="1.25.10.10:FF:000041">
    <property type="entry name" value="Serine/threonine protein phosphatase 2A regulatory subunit"/>
    <property type="match status" value="1"/>
</dbReference>
<dbReference type="InterPro" id="IPR011989">
    <property type="entry name" value="ARM-like"/>
</dbReference>
<comment type="function">
    <text evidence="4">The B regulatory subunit might modulate substrate selectivity and catalytic activity, and also might direct the localization of the catalytic enzyme to a particular subcellular compartment.</text>
</comment>
<dbReference type="Proteomes" id="UP000327157">
    <property type="component" value="Chromosome 4"/>
</dbReference>
<dbReference type="GO" id="GO:0007165">
    <property type="term" value="P:signal transduction"/>
    <property type="evidence" value="ECO:0007669"/>
    <property type="project" value="InterPro"/>
</dbReference>
<feature type="compositionally biased region" description="Basic residues" evidence="5">
    <location>
        <begin position="1"/>
        <end position="12"/>
    </location>
</feature>
<reference evidence="6 7" key="3">
    <citation type="submission" date="2019-11" db="EMBL/GenBank/DDBJ databases">
        <title>A de novo genome assembly of a pear dwarfing rootstock.</title>
        <authorList>
            <person name="Wang F."/>
            <person name="Wang J."/>
            <person name="Li S."/>
            <person name="Zhang Y."/>
            <person name="Fang M."/>
            <person name="Ma L."/>
            <person name="Zhao Y."/>
            <person name="Jiang S."/>
        </authorList>
    </citation>
    <scope>NUCLEOTIDE SEQUENCE [LARGE SCALE GENOMIC DNA]</scope>
    <source>
        <strain evidence="6">S2</strain>
        <tissue evidence="6">Leaf</tissue>
    </source>
</reference>
<dbReference type="GO" id="GO:0019888">
    <property type="term" value="F:protein phosphatase regulator activity"/>
    <property type="evidence" value="ECO:0007669"/>
    <property type="project" value="UniProtKB-UniRule"/>
</dbReference>
<keyword evidence="7" id="KW-1185">Reference proteome</keyword>
<reference evidence="7" key="2">
    <citation type="submission" date="2019-10" db="EMBL/GenBank/DDBJ databases">
        <title>A de novo genome assembly of a pear dwarfing rootstock.</title>
        <authorList>
            <person name="Wang F."/>
            <person name="Wang J."/>
            <person name="Li S."/>
            <person name="Zhang Y."/>
            <person name="Fang M."/>
            <person name="Ma L."/>
            <person name="Zhao Y."/>
            <person name="Jiang S."/>
        </authorList>
    </citation>
    <scope>NUCLEOTIDE SEQUENCE [LARGE SCALE GENOMIC DNA]</scope>
</reference>
<dbReference type="PIRSF" id="PIRSF028043">
    <property type="entry name" value="PP2A_B56"/>
    <property type="match status" value="1"/>
</dbReference>
<evidence type="ECO:0000256" key="5">
    <source>
        <dbReference type="SAM" id="MobiDB-lite"/>
    </source>
</evidence>
<protein>
    <recommendedName>
        <fullName evidence="4">Serine/threonine protein phosphatase 2A regulatory subunit</fullName>
    </recommendedName>
</protein>
<dbReference type="InterPro" id="IPR016024">
    <property type="entry name" value="ARM-type_fold"/>
</dbReference>
<evidence type="ECO:0000256" key="1">
    <source>
        <dbReference type="ARBA" id="ARBA00004496"/>
    </source>
</evidence>
<dbReference type="SUPFAM" id="SSF48371">
    <property type="entry name" value="ARM repeat"/>
    <property type="match status" value="1"/>
</dbReference>
<gene>
    <name evidence="6" type="ORF">D8674_024592</name>
</gene>
<name>A0A5N5HAF2_9ROSA</name>
<accession>A0A5N5HAF2</accession>
<dbReference type="InterPro" id="IPR002554">
    <property type="entry name" value="PP2A_B56"/>
</dbReference>
<dbReference type="OrthoDB" id="10264446at2759"/>
<dbReference type="AlphaFoldDB" id="A0A5N5HAF2"/>
<dbReference type="EMBL" id="SMOL01000231">
    <property type="protein sequence ID" value="KAB2622410.1"/>
    <property type="molecule type" value="Genomic_DNA"/>
</dbReference>
<organism evidence="6 7">
    <name type="scientific">Pyrus ussuriensis x Pyrus communis</name>
    <dbReference type="NCBI Taxonomy" id="2448454"/>
    <lineage>
        <taxon>Eukaryota</taxon>
        <taxon>Viridiplantae</taxon>
        <taxon>Streptophyta</taxon>
        <taxon>Embryophyta</taxon>
        <taxon>Tracheophyta</taxon>
        <taxon>Spermatophyta</taxon>
        <taxon>Magnoliopsida</taxon>
        <taxon>eudicotyledons</taxon>
        <taxon>Gunneridae</taxon>
        <taxon>Pentapetalae</taxon>
        <taxon>rosids</taxon>
        <taxon>fabids</taxon>
        <taxon>Rosales</taxon>
        <taxon>Rosaceae</taxon>
        <taxon>Amygdaloideae</taxon>
        <taxon>Maleae</taxon>
        <taxon>Pyrus</taxon>
    </lineage>
</organism>
<comment type="similarity">
    <text evidence="2">Belongs to the phosphatase 2A regulatory subunit B56 family.</text>
</comment>
<evidence type="ECO:0000313" key="7">
    <source>
        <dbReference type="Proteomes" id="UP000327157"/>
    </source>
</evidence>
<evidence type="ECO:0000256" key="4">
    <source>
        <dbReference type="PIRNR" id="PIRNR028043"/>
    </source>
</evidence>
<comment type="caution">
    <text evidence="6">The sequence shown here is derived from an EMBL/GenBank/DDBJ whole genome shotgun (WGS) entry which is preliminary data.</text>
</comment>
<dbReference type="GO" id="GO:0000159">
    <property type="term" value="C:protein phosphatase type 2A complex"/>
    <property type="evidence" value="ECO:0007669"/>
    <property type="project" value="UniProtKB-UniRule"/>
</dbReference>
<feature type="region of interest" description="Disordered" evidence="5">
    <location>
        <begin position="1"/>
        <end position="30"/>
    </location>
</feature>
<evidence type="ECO:0000256" key="2">
    <source>
        <dbReference type="ARBA" id="ARBA00009745"/>
    </source>
</evidence>
<evidence type="ECO:0000256" key="3">
    <source>
        <dbReference type="ARBA" id="ARBA00022490"/>
    </source>
</evidence>
<dbReference type="PANTHER" id="PTHR10257:SF3">
    <property type="entry name" value="SERINE_THREONINE-PROTEIN PHOSPHATASE 2A 56 KDA REGULATORY SUBUNIT GAMMA ISOFORM"/>
    <property type="match status" value="1"/>
</dbReference>
<dbReference type="Pfam" id="PF01603">
    <property type="entry name" value="B56"/>
    <property type="match status" value="1"/>
</dbReference>
<proteinExistence type="inferred from homology"/>